<dbReference type="EMBL" id="CP042276">
    <property type="protein sequence ID" value="QDY97686.1"/>
    <property type="molecule type" value="Genomic_DNA"/>
</dbReference>
<dbReference type="RefSeq" id="WP_099086456.1">
    <property type="nucleotide sequence ID" value="NZ_CP042276.1"/>
</dbReference>
<dbReference type="Gene3D" id="2.30.40.10">
    <property type="entry name" value="Urease, subunit C, domain 1"/>
    <property type="match status" value="1"/>
</dbReference>
<evidence type="ECO:0000313" key="2">
    <source>
        <dbReference type="EMBL" id="QDY97686.1"/>
    </source>
</evidence>
<dbReference type="SUPFAM" id="SSF51556">
    <property type="entry name" value="Metallo-dependent hydrolases"/>
    <property type="match status" value="1"/>
</dbReference>
<dbReference type="PANTHER" id="PTHR43135">
    <property type="entry name" value="ALPHA-D-RIBOSE 1-METHYLPHOSPHONATE 5-TRIPHOSPHATE DIPHOSPHATASE"/>
    <property type="match status" value="1"/>
</dbReference>
<geneLocation type="plasmid" evidence="3">
    <name>pat</name>
</geneLocation>
<dbReference type="SUPFAM" id="SSF51338">
    <property type="entry name" value="Composite domain of metallo-dependent hydrolases"/>
    <property type="match status" value="1"/>
</dbReference>
<sequence length="423" mass="45305">MAPVKLFSAARILVGPNLEPMAHAAILVENGKIAAVGPRSDVQSPSGTEIIDLGDATLVPGLIDAHLHTFGVDSTRLHTLATEHESYRAARTLSELRELLHAGFTSARCLGSTIGPQVRRAIDEGFAEGPRLKVAGGFISSTSGTWDSSGTPLLIARSGGELADGVEGLVLKVRERVRQGADFIKLGLSKGGVHDRYHAWGDDPLNQVACYSVAEVRAAVDEAHRNGLRVSAHAIGEDAVKLALDGGIDVIEHGYGISDETRQRIVAEGKIVVTTLSQIHYHRQAYDKFNYPEWEREVYERHWVYMLRDFKRGLEDGVRFALGTDLVGAPTHPLSAAAMEFVLTVQCGMAPSAVLRAGTIIAAEVLGSQSVTGSIEVGKFADLIATKLDPTKDISTLLEPTLVVKGGDLIRTKVAHSCSVESD</sequence>
<dbReference type="AlphaFoldDB" id="A0AAP9E9V4"/>
<dbReference type="InterPro" id="IPR011059">
    <property type="entry name" value="Metal-dep_hydrolase_composite"/>
</dbReference>
<evidence type="ECO:0000313" key="3">
    <source>
        <dbReference type="Proteomes" id="UP000222296"/>
    </source>
</evidence>
<dbReference type="InterPro" id="IPR006680">
    <property type="entry name" value="Amidohydro-rel"/>
</dbReference>
<accession>A0AAP9E9V4</accession>
<evidence type="ECO:0000259" key="1">
    <source>
        <dbReference type="Pfam" id="PF01979"/>
    </source>
</evidence>
<organism evidence="2 3">
    <name type="scientific">Agrobacterium tumefaciens</name>
    <dbReference type="NCBI Taxonomy" id="358"/>
    <lineage>
        <taxon>Bacteria</taxon>
        <taxon>Pseudomonadati</taxon>
        <taxon>Pseudomonadota</taxon>
        <taxon>Alphaproteobacteria</taxon>
        <taxon>Hyphomicrobiales</taxon>
        <taxon>Rhizobiaceae</taxon>
        <taxon>Rhizobium/Agrobacterium group</taxon>
        <taxon>Agrobacterium</taxon>
        <taxon>Agrobacterium tumefaciens complex</taxon>
    </lineage>
</organism>
<name>A0AAP9E9V4_AGRTU</name>
<dbReference type="Gene3D" id="3.20.20.140">
    <property type="entry name" value="Metal-dependent hydrolases"/>
    <property type="match status" value="1"/>
</dbReference>
<dbReference type="InterPro" id="IPR057744">
    <property type="entry name" value="OTAase-like"/>
</dbReference>
<dbReference type="Pfam" id="PF01979">
    <property type="entry name" value="Amidohydro_1"/>
    <property type="match status" value="1"/>
</dbReference>
<reference evidence="2 3" key="1">
    <citation type="journal article" date="2017" name="Genome Announc.">
        <title>Draft Genome Sequence of Agrobacterium tumefaciens Biovar 1 Strain 186, Isolated from Walnut.</title>
        <authorList>
            <person name="Poret-Peterson A.T."/>
            <person name="Bhatnagar S."/>
            <person name="McClean A.E."/>
            <person name="Kluepfel D.A."/>
        </authorList>
    </citation>
    <scope>NUCLEOTIDE SEQUENCE [LARGE SCALE GENOMIC DNA]</scope>
    <source>
        <strain evidence="2 3">186</strain>
    </source>
</reference>
<gene>
    <name evidence="2" type="ORF">CG010_026435</name>
</gene>
<dbReference type="CDD" id="cd01299">
    <property type="entry name" value="Met_dep_hydrolase_A"/>
    <property type="match status" value="1"/>
</dbReference>
<keyword evidence="2" id="KW-0614">Plasmid</keyword>
<dbReference type="PANTHER" id="PTHR43135:SF3">
    <property type="entry name" value="ALPHA-D-RIBOSE 1-METHYLPHOSPHONATE 5-TRIPHOSPHATE DIPHOSPHATASE"/>
    <property type="match status" value="1"/>
</dbReference>
<dbReference type="InterPro" id="IPR032466">
    <property type="entry name" value="Metal_Hydrolase"/>
</dbReference>
<dbReference type="GO" id="GO:0016810">
    <property type="term" value="F:hydrolase activity, acting on carbon-nitrogen (but not peptide) bonds"/>
    <property type="evidence" value="ECO:0007669"/>
    <property type="project" value="InterPro"/>
</dbReference>
<dbReference type="InterPro" id="IPR051781">
    <property type="entry name" value="Metallo-dep_Hydrolase"/>
</dbReference>
<proteinExistence type="predicted"/>
<feature type="domain" description="Amidohydrolase-related" evidence="1">
    <location>
        <begin position="57"/>
        <end position="409"/>
    </location>
</feature>
<dbReference type="Proteomes" id="UP000222296">
    <property type="component" value="Plasmid pAt"/>
</dbReference>
<protein>
    <submittedName>
        <fullName evidence="2">Amidohydrolase family protein</fullName>
    </submittedName>
</protein>